<organism evidence="3 4">
    <name type="scientific">Lates calcarifer</name>
    <name type="common">Barramundi</name>
    <name type="synonym">Holocentrus calcarifer</name>
    <dbReference type="NCBI Taxonomy" id="8187"/>
    <lineage>
        <taxon>Eukaryota</taxon>
        <taxon>Metazoa</taxon>
        <taxon>Chordata</taxon>
        <taxon>Craniata</taxon>
        <taxon>Vertebrata</taxon>
        <taxon>Euteleostomi</taxon>
        <taxon>Actinopterygii</taxon>
        <taxon>Neopterygii</taxon>
        <taxon>Teleostei</taxon>
        <taxon>Neoteleostei</taxon>
        <taxon>Acanthomorphata</taxon>
        <taxon>Carangaria</taxon>
        <taxon>Carangaria incertae sedis</taxon>
        <taxon>Centropomidae</taxon>
        <taxon>Lates</taxon>
    </lineage>
</organism>
<dbReference type="InParanoid" id="A0A4W6FYI6"/>
<dbReference type="InterPro" id="IPR016187">
    <property type="entry name" value="CTDL_fold"/>
</dbReference>
<reference evidence="3" key="2">
    <citation type="submission" date="2025-08" db="UniProtKB">
        <authorList>
            <consortium name="Ensembl"/>
        </authorList>
    </citation>
    <scope>IDENTIFICATION</scope>
</reference>
<dbReference type="SMART" id="SM00034">
    <property type="entry name" value="CLECT"/>
    <property type="match status" value="1"/>
</dbReference>
<evidence type="ECO:0000256" key="1">
    <source>
        <dbReference type="SAM" id="SignalP"/>
    </source>
</evidence>
<proteinExistence type="predicted"/>
<dbReference type="Proteomes" id="UP000314980">
    <property type="component" value="Unassembled WGS sequence"/>
</dbReference>
<accession>A0A4W6FYI6</accession>
<protein>
    <recommendedName>
        <fullName evidence="2">C-type lectin domain-containing protein</fullName>
    </recommendedName>
</protein>
<dbReference type="GeneTree" id="ENSGT00940000178341"/>
<dbReference type="InterPro" id="IPR016186">
    <property type="entry name" value="C-type_lectin-like/link_sf"/>
</dbReference>
<keyword evidence="1" id="KW-0732">Signal</keyword>
<reference evidence="3" key="3">
    <citation type="submission" date="2025-09" db="UniProtKB">
        <authorList>
            <consortium name="Ensembl"/>
        </authorList>
    </citation>
    <scope>IDENTIFICATION</scope>
</reference>
<dbReference type="Ensembl" id="ENSLCAT00010057949.1">
    <property type="protein sequence ID" value="ENSLCAP00010056408.1"/>
    <property type="gene ID" value="ENSLCAG00010026330.1"/>
</dbReference>
<sequence length="197" mass="23202">MLLFIITLNFILNLSLFVQLSYQHRRYVSVSDRMNWVEAQTYCRKHHNDLATFNNKYEIGAIKDMCNFHFRCWIGLQRNEDHYDVWHWSGDETTFRNWNVELNESNNLGNKNCVALGATNWFAMPCDEKKAIMCYDEINLIVVNKTWEEALEHCRGLDVEPTSNAQTEQVWMGLLFMAGHWLWINGIPLQGCTVEQC</sequence>
<dbReference type="PANTHER" id="PTHR45784:SF3">
    <property type="entry name" value="C-TYPE LECTIN DOMAIN FAMILY 4 MEMBER K-LIKE-RELATED"/>
    <property type="match status" value="1"/>
</dbReference>
<dbReference type="Gene3D" id="3.10.100.10">
    <property type="entry name" value="Mannose-Binding Protein A, subunit A"/>
    <property type="match status" value="1"/>
</dbReference>
<dbReference type="InterPro" id="IPR001304">
    <property type="entry name" value="C-type_lectin-like"/>
</dbReference>
<evidence type="ECO:0000313" key="4">
    <source>
        <dbReference type="Proteomes" id="UP000314980"/>
    </source>
</evidence>
<keyword evidence="4" id="KW-1185">Reference proteome</keyword>
<reference evidence="4" key="1">
    <citation type="submission" date="2015-09" db="EMBL/GenBank/DDBJ databases">
        <authorList>
            <person name="Sai Rama Sridatta P."/>
        </authorList>
    </citation>
    <scope>NUCLEOTIDE SEQUENCE [LARGE SCALE GENOMIC DNA]</scope>
</reference>
<dbReference type="PANTHER" id="PTHR45784">
    <property type="entry name" value="C-TYPE LECTIN DOMAIN FAMILY 20 MEMBER A-RELATED"/>
    <property type="match status" value="1"/>
</dbReference>
<feature type="signal peptide" evidence="1">
    <location>
        <begin position="1"/>
        <end position="17"/>
    </location>
</feature>
<dbReference type="SUPFAM" id="SSF56436">
    <property type="entry name" value="C-type lectin-like"/>
    <property type="match status" value="2"/>
</dbReference>
<evidence type="ECO:0000259" key="2">
    <source>
        <dbReference type="PROSITE" id="PS50041"/>
    </source>
</evidence>
<dbReference type="PROSITE" id="PS50041">
    <property type="entry name" value="C_TYPE_LECTIN_2"/>
    <property type="match status" value="1"/>
</dbReference>
<feature type="domain" description="C-type lectin" evidence="2">
    <location>
        <begin position="22"/>
        <end position="135"/>
    </location>
</feature>
<name>A0A4W6FYI6_LATCA</name>
<evidence type="ECO:0000313" key="3">
    <source>
        <dbReference type="Ensembl" id="ENSLCAP00010056408.1"/>
    </source>
</evidence>
<dbReference type="Pfam" id="PF00059">
    <property type="entry name" value="Lectin_C"/>
    <property type="match status" value="1"/>
</dbReference>
<dbReference type="AlphaFoldDB" id="A0A4W6FYI6"/>
<feature type="chain" id="PRO_5021405595" description="C-type lectin domain-containing protein" evidence="1">
    <location>
        <begin position="18"/>
        <end position="197"/>
    </location>
</feature>